<dbReference type="GO" id="GO:0000166">
    <property type="term" value="F:nucleotide binding"/>
    <property type="evidence" value="ECO:0007669"/>
    <property type="project" value="UniProtKB-KW"/>
</dbReference>
<dbReference type="EMBL" id="CATQJA010002653">
    <property type="protein sequence ID" value="CAJ0578206.1"/>
    <property type="molecule type" value="Genomic_DNA"/>
</dbReference>
<dbReference type="InterPro" id="IPR000086">
    <property type="entry name" value="NUDIX_hydrolase_dom"/>
</dbReference>
<dbReference type="PROSITE" id="PS51462">
    <property type="entry name" value="NUDIX"/>
    <property type="match status" value="1"/>
</dbReference>
<dbReference type="GO" id="GO:0004081">
    <property type="term" value="F:bis(5'-nucleosyl)-tetraphosphatase (asymmetrical) activity"/>
    <property type="evidence" value="ECO:0007669"/>
    <property type="project" value="TreeGrafter"/>
</dbReference>
<evidence type="ECO:0000256" key="2">
    <source>
        <dbReference type="ARBA" id="ARBA00018911"/>
    </source>
</evidence>
<dbReference type="CDD" id="cd03428">
    <property type="entry name" value="NUDIX_Ap4A_Nudt2"/>
    <property type="match status" value="1"/>
</dbReference>
<dbReference type="PANTHER" id="PTHR21340:SF0">
    <property type="entry name" value="BIS(5'-NUCLEOSYL)-TETRAPHOSPHATASE [ASYMMETRICAL]"/>
    <property type="match status" value="1"/>
</dbReference>
<reference evidence="7" key="1">
    <citation type="submission" date="2023-06" db="EMBL/GenBank/DDBJ databases">
        <authorList>
            <person name="Delattre M."/>
        </authorList>
    </citation>
    <scope>NUCLEOTIDE SEQUENCE</scope>
    <source>
        <strain evidence="7">AF72</strain>
    </source>
</reference>
<keyword evidence="4" id="KW-0378">Hydrolase</keyword>
<dbReference type="PROSITE" id="PS00893">
    <property type="entry name" value="NUDIX_BOX"/>
    <property type="match status" value="1"/>
</dbReference>
<dbReference type="InterPro" id="IPR003565">
    <property type="entry name" value="Tetra_PHTase"/>
</dbReference>
<sequence>MVRAAGLVLALKKPAEEAKFLLLQASKAPFHWSPPKGHIDEGEQDLDAAIRETEEESGYRRSQFKVHEDTRHEITYKITQSVAHPEDVGKTKTAIYWLAVLSTNSEAVVSEEHTNAKWVSVEEAKSLNDLPGMAELWDRYAAILGTQ</sequence>
<evidence type="ECO:0000256" key="5">
    <source>
        <dbReference type="ARBA" id="ARBA00032644"/>
    </source>
</evidence>
<dbReference type="Gene3D" id="3.90.79.10">
    <property type="entry name" value="Nucleoside Triphosphate Pyrophosphohydrolase"/>
    <property type="match status" value="1"/>
</dbReference>
<dbReference type="Pfam" id="PF00293">
    <property type="entry name" value="NUDIX"/>
    <property type="match status" value="1"/>
</dbReference>
<proteinExistence type="inferred from homology"/>
<dbReference type="SUPFAM" id="SSF55811">
    <property type="entry name" value="Nudix"/>
    <property type="match status" value="1"/>
</dbReference>
<dbReference type="InterPro" id="IPR015797">
    <property type="entry name" value="NUDIX_hydrolase-like_dom_sf"/>
</dbReference>
<dbReference type="InterPro" id="IPR051325">
    <property type="entry name" value="Nudix_hydrolase_domain"/>
</dbReference>
<comment type="similarity">
    <text evidence="1">Belongs to the Nudix hydrolase family.</text>
</comment>
<comment type="caution">
    <text evidence="7">The sequence shown here is derived from an EMBL/GenBank/DDBJ whole genome shotgun (WGS) entry which is preliminary data.</text>
</comment>
<dbReference type="AlphaFoldDB" id="A0AA36G759"/>
<evidence type="ECO:0000256" key="3">
    <source>
        <dbReference type="ARBA" id="ARBA00022741"/>
    </source>
</evidence>
<keyword evidence="8" id="KW-1185">Reference proteome</keyword>
<evidence type="ECO:0000259" key="6">
    <source>
        <dbReference type="PROSITE" id="PS51462"/>
    </source>
</evidence>
<dbReference type="GO" id="GO:0006167">
    <property type="term" value="P:AMP biosynthetic process"/>
    <property type="evidence" value="ECO:0007669"/>
    <property type="project" value="TreeGrafter"/>
</dbReference>
<accession>A0AA36G759</accession>
<evidence type="ECO:0000256" key="4">
    <source>
        <dbReference type="ARBA" id="ARBA00022801"/>
    </source>
</evidence>
<organism evidence="7 8">
    <name type="scientific">Mesorhabditis spiculigera</name>
    <dbReference type="NCBI Taxonomy" id="96644"/>
    <lineage>
        <taxon>Eukaryota</taxon>
        <taxon>Metazoa</taxon>
        <taxon>Ecdysozoa</taxon>
        <taxon>Nematoda</taxon>
        <taxon>Chromadorea</taxon>
        <taxon>Rhabditida</taxon>
        <taxon>Rhabditina</taxon>
        <taxon>Rhabditomorpha</taxon>
        <taxon>Rhabditoidea</taxon>
        <taxon>Rhabditidae</taxon>
        <taxon>Mesorhabditinae</taxon>
        <taxon>Mesorhabditis</taxon>
    </lineage>
</organism>
<name>A0AA36G759_9BILA</name>
<protein>
    <recommendedName>
        <fullName evidence="2">Bis(5'-nucleosyl)-tetraphosphatase [asymmetrical]</fullName>
    </recommendedName>
    <alternativeName>
        <fullName evidence="5">Diadenosine 5',5'''-P1,P4-tetraphosphate asymmetrical hydrolase</fullName>
    </alternativeName>
</protein>
<keyword evidence="3" id="KW-0547">Nucleotide-binding</keyword>
<feature type="non-terminal residue" evidence="7">
    <location>
        <position position="147"/>
    </location>
</feature>
<dbReference type="Proteomes" id="UP001177023">
    <property type="component" value="Unassembled WGS sequence"/>
</dbReference>
<evidence type="ECO:0000313" key="8">
    <source>
        <dbReference type="Proteomes" id="UP001177023"/>
    </source>
</evidence>
<evidence type="ECO:0000256" key="1">
    <source>
        <dbReference type="ARBA" id="ARBA00005582"/>
    </source>
</evidence>
<gene>
    <name evidence="7" type="ORF">MSPICULIGERA_LOCUS16467</name>
</gene>
<dbReference type="PANTHER" id="PTHR21340">
    <property type="entry name" value="DIADENOSINE 5,5-P1,P4-TETRAPHOSPHATE PYROPHOSPHOHYDROLASE MUTT"/>
    <property type="match status" value="1"/>
</dbReference>
<dbReference type="GO" id="GO:0006754">
    <property type="term" value="P:ATP biosynthetic process"/>
    <property type="evidence" value="ECO:0007669"/>
    <property type="project" value="TreeGrafter"/>
</dbReference>
<feature type="domain" description="Nudix hydrolase" evidence="6">
    <location>
        <begin position="1"/>
        <end position="141"/>
    </location>
</feature>
<dbReference type="InterPro" id="IPR020084">
    <property type="entry name" value="NUDIX_hydrolase_CS"/>
</dbReference>
<evidence type="ECO:0000313" key="7">
    <source>
        <dbReference type="EMBL" id="CAJ0578206.1"/>
    </source>
</evidence>